<feature type="transmembrane region" description="Helical" evidence="1">
    <location>
        <begin position="78"/>
        <end position="100"/>
    </location>
</feature>
<feature type="transmembrane region" description="Helical" evidence="1">
    <location>
        <begin position="112"/>
        <end position="130"/>
    </location>
</feature>
<accession>A0ABV4D3Q8</accession>
<keyword evidence="3" id="KW-1185">Reference proteome</keyword>
<feature type="transmembrane region" description="Helical" evidence="1">
    <location>
        <begin position="12"/>
        <end position="34"/>
    </location>
</feature>
<sequence length="137" mass="15513">MNLEYLIKVRCIIMKLFFLGLAFMLGTNFLSRFVQWGLVAFLEFPLNLTTELLSLAISGLFLIAVLMFGSRKNDTLKLIFLSFLLLTHFFSQLFNHMFVSGFDFPDTLATDLLSFALPALIFGVLFAILGRKANVSK</sequence>
<evidence type="ECO:0000313" key="2">
    <source>
        <dbReference type="EMBL" id="MEY8444129.1"/>
    </source>
</evidence>
<dbReference type="RefSeq" id="WP_369948613.1">
    <property type="nucleotide sequence ID" value="NZ_JBCLSH010000031.1"/>
</dbReference>
<name>A0ABV4D3Q8_9LACT</name>
<keyword evidence="1" id="KW-1133">Transmembrane helix</keyword>
<keyword evidence="1" id="KW-0812">Transmembrane</keyword>
<feature type="transmembrane region" description="Helical" evidence="1">
    <location>
        <begin position="46"/>
        <end position="66"/>
    </location>
</feature>
<keyword evidence="1" id="KW-0472">Membrane</keyword>
<dbReference type="Proteomes" id="UP001565283">
    <property type="component" value="Unassembled WGS sequence"/>
</dbReference>
<protein>
    <submittedName>
        <fullName evidence="2">Uncharacterized protein</fullName>
    </submittedName>
</protein>
<reference evidence="2 3" key="1">
    <citation type="submission" date="2024-03" db="EMBL/GenBank/DDBJ databases">
        <title>Mouse gut bacterial collection (mGBC) of GemPharmatech.</title>
        <authorList>
            <person name="He Y."/>
            <person name="Dong L."/>
            <person name="Wu D."/>
            <person name="Gao X."/>
            <person name="Lin Z."/>
        </authorList>
    </citation>
    <scope>NUCLEOTIDE SEQUENCE [LARGE SCALE GENOMIC DNA]</scope>
    <source>
        <strain evidence="2 3">61-15</strain>
    </source>
</reference>
<comment type="caution">
    <text evidence="2">The sequence shown here is derived from an EMBL/GenBank/DDBJ whole genome shotgun (WGS) entry which is preliminary data.</text>
</comment>
<dbReference type="EMBL" id="JBCLSH010000031">
    <property type="protein sequence ID" value="MEY8444129.1"/>
    <property type="molecule type" value="Genomic_DNA"/>
</dbReference>
<evidence type="ECO:0000256" key="1">
    <source>
        <dbReference type="SAM" id="Phobius"/>
    </source>
</evidence>
<evidence type="ECO:0000313" key="3">
    <source>
        <dbReference type="Proteomes" id="UP001565283"/>
    </source>
</evidence>
<gene>
    <name evidence="2" type="ORF">AALA52_07800</name>
</gene>
<proteinExistence type="predicted"/>
<organism evidence="2 3">
    <name type="scientific">Lactococcus ileimucosae</name>
    <dbReference type="NCBI Taxonomy" id="2941329"/>
    <lineage>
        <taxon>Bacteria</taxon>
        <taxon>Bacillati</taxon>
        <taxon>Bacillota</taxon>
        <taxon>Bacilli</taxon>
        <taxon>Lactobacillales</taxon>
        <taxon>Streptococcaceae</taxon>
        <taxon>Lactococcus</taxon>
    </lineage>
</organism>